<dbReference type="STRING" id="253628.A0A0D2AS27"/>
<evidence type="ECO:0008006" key="8">
    <source>
        <dbReference type="Google" id="ProtNLM"/>
    </source>
</evidence>
<dbReference type="GO" id="GO:0000139">
    <property type="term" value="C:Golgi membrane"/>
    <property type="evidence" value="ECO:0007669"/>
    <property type="project" value="TreeGrafter"/>
</dbReference>
<evidence type="ECO:0000256" key="1">
    <source>
        <dbReference type="ARBA" id="ARBA00005664"/>
    </source>
</evidence>
<feature type="compositionally biased region" description="Acidic residues" evidence="4">
    <location>
        <begin position="116"/>
        <end position="129"/>
    </location>
</feature>
<evidence type="ECO:0000256" key="5">
    <source>
        <dbReference type="SAM" id="Phobius"/>
    </source>
</evidence>
<evidence type="ECO:0000256" key="2">
    <source>
        <dbReference type="ARBA" id="ARBA00022676"/>
    </source>
</evidence>
<dbReference type="PANTHER" id="PTHR31306">
    <property type="entry name" value="ALPHA-1,6-MANNOSYLTRANSFERASE MNN11-RELATED"/>
    <property type="match status" value="1"/>
</dbReference>
<keyword evidence="2" id="KW-0328">Glycosyltransferase</keyword>
<dbReference type="InterPro" id="IPR008630">
    <property type="entry name" value="Glyco_trans_34"/>
</dbReference>
<dbReference type="EMBL" id="KN847529">
    <property type="protein sequence ID" value="KIW09345.1"/>
    <property type="molecule type" value="Genomic_DNA"/>
</dbReference>
<keyword evidence="5" id="KW-0472">Membrane</keyword>
<feature type="region of interest" description="Disordered" evidence="4">
    <location>
        <begin position="89"/>
        <end position="135"/>
    </location>
</feature>
<keyword evidence="5" id="KW-1133">Transmembrane helix</keyword>
<sequence length="425" mass="48325">MMTLRLTKSYVGALGAIFIFFVTLQLIKRSSEPSVQSAAQSVGWRDWMWPSEAEDTTTVIKSTPPKFSRPPNVEGSIPKDIKLDAQQKWEEMVPSGSTPPAPENHPVQESQPVSEEPVESEVKGEDDEEKMMKEADCPSQVAWKADPLPALNTTFHVPDDIHYSPKGPDPSEVVIVTATDGKGHNGGIADILSQTAANRKSYCQYHGYNYHFVNISQYELDDAHPVWKKIPAIVDAFNTYPKAQWVFFLDLDAIIMSPKQDLNSLVLSHAGMSKALDFGGQYHGSEWTPLGVYMPEMHDVKFEDLDMLVAQDHNGVNAGSFFLRRSKFSQWLLDMWADPFFMRMNWPGQEQDTLLHFIKHHKVFRQHLGLIKQRTANAYVEGNEAMKWQPGDLVIHFAGCWVDDKCQEWWQEFWSKRGTLTSESY</sequence>
<dbReference type="PANTHER" id="PTHR31306:SF4">
    <property type="entry name" value="ALPHA-1,2-GALACTOSYLTRANSFERASE"/>
    <property type="match status" value="1"/>
</dbReference>
<gene>
    <name evidence="6" type="ORF">PV09_00246</name>
</gene>
<dbReference type="OrthoDB" id="205108at2759"/>
<dbReference type="Gene3D" id="3.90.550.10">
    <property type="entry name" value="Spore Coat Polysaccharide Biosynthesis Protein SpsA, Chain A"/>
    <property type="match status" value="1"/>
</dbReference>
<dbReference type="GO" id="GO:0016757">
    <property type="term" value="F:glycosyltransferase activity"/>
    <property type="evidence" value="ECO:0007669"/>
    <property type="project" value="UniProtKB-KW"/>
</dbReference>
<dbReference type="GO" id="GO:0006487">
    <property type="term" value="P:protein N-linked glycosylation"/>
    <property type="evidence" value="ECO:0007669"/>
    <property type="project" value="TreeGrafter"/>
</dbReference>
<evidence type="ECO:0000256" key="3">
    <source>
        <dbReference type="ARBA" id="ARBA00022679"/>
    </source>
</evidence>
<dbReference type="RefSeq" id="XP_016219214.1">
    <property type="nucleotide sequence ID" value="XM_016352957.1"/>
</dbReference>
<dbReference type="Proteomes" id="UP000053259">
    <property type="component" value="Unassembled WGS sequence"/>
</dbReference>
<keyword evidence="5" id="KW-0812">Transmembrane</keyword>
<evidence type="ECO:0000256" key="4">
    <source>
        <dbReference type="SAM" id="MobiDB-lite"/>
    </source>
</evidence>
<dbReference type="HOGENOM" id="CLU_051362_0_0_1"/>
<dbReference type="InterPro" id="IPR029044">
    <property type="entry name" value="Nucleotide-diphossugar_trans"/>
</dbReference>
<feature type="region of interest" description="Disordered" evidence="4">
    <location>
        <begin position="55"/>
        <end position="77"/>
    </location>
</feature>
<proteinExistence type="inferred from homology"/>
<keyword evidence="7" id="KW-1185">Reference proteome</keyword>
<evidence type="ECO:0000313" key="7">
    <source>
        <dbReference type="Proteomes" id="UP000053259"/>
    </source>
</evidence>
<accession>A0A0D2AS27</accession>
<dbReference type="GeneID" id="27308219"/>
<comment type="similarity">
    <text evidence="1">Belongs to the glycosyltransferase 34 family.</text>
</comment>
<reference evidence="6 7" key="1">
    <citation type="submission" date="2015-01" db="EMBL/GenBank/DDBJ databases">
        <title>The Genome Sequence of Ochroconis gallopava CBS43764.</title>
        <authorList>
            <consortium name="The Broad Institute Genomics Platform"/>
            <person name="Cuomo C."/>
            <person name="de Hoog S."/>
            <person name="Gorbushina A."/>
            <person name="Stielow B."/>
            <person name="Teixiera M."/>
            <person name="Abouelleil A."/>
            <person name="Chapman S.B."/>
            <person name="Priest M."/>
            <person name="Young S.K."/>
            <person name="Wortman J."/>
            <person name="Nusbaum C."/>
            <person name="Birren B."/>
        </authorList>
    </citation>
    <scope>NUCLEOTIDE SEQUENCE [LARGE SCALE GENOMIC DNA]</scope>
    <source>
        <strain evidence="6 7">CBS 43764</strain>
    </source>
</reference>
<dbReference type="VEuPathDB" id="FungiDB:PV09_00246"/>
<feature type="transmembrane region" description="Helical" evidence="5">
    <location>
        <begin position="9"/>
        <end position="27"/>
    </location>
</feature>
<evidence type="ECO:0000313" key="6">
    <source>
        <dbReference type="EMBL" id="KIW09345.1"/>
    </source>
</evidence>
<name>A0A0D2AS27_9PEZI</name>
<protein>
    <recommendedName>
        <fullName evidence="8">Nucleotide-diphospho-sugar transferase domain-containing protein</fullName>
    </recommendedName>
</protein>
<dbReference type="SUPFAM" id="SSF53448">
    <property type="entry name" value="Nucleotide-diphospho-sugar transferases"/>
    <property type="match status" value="1"/>
</dbReference>
<organism evidence="6 7">
    <name type="scientific">Verruconis gallopava</name>
    <dbReference type="NCBI Taxonomy" id="253628"/>
    <lineage>
        <taxon>Eukaryota</taxon>
        <taxon>Fungi</taxon>
        <taxon>Dikarya</taxon>
        <taxon>Ascomycota</taxon>
        <taxon>Pezizomycotina</taxon>
        <taxon>Dothideomycetes</taxon>
        <taxon>Pleosporomycetidae</taxon>
        <taxon>Venturiales</taxon>
        <taxon>Sympoventuriaceae</taxon>
        <taxon>Verruconis</taxon>
    </lineage>
</organism>
<dbReference type="Pfam" id="PF05637">
    <property type="entry name" value="Glyco_transf_34"/>
    <property type="match status" value="1"/>
</dbReference>
<keyword evidence="3" id="KW-0808">Transferase</keyword>
<dbReference type="AlphaFoldDB" id="A0A0D2AS27"/>
<dbReference type="InParanoid" id="A0A0D2AS27"/>